<protein>
    <recommendedName>
        <fullName evidence="3">BppU N-terminal domain-containing protein</fullName>
    </recommendedName>
</protein>
<gene>
    <name evidence="1" type="ORF">HMPREF9220_1078</name>
</gene>
<organism evidence="1 2">
    <name type="scientific">Dialister micraerophilus UPII 345-E</name>
    <dbReference type="NCBI Taxonomy" id="910314"/>
    <lineage>
        <taxon>Bacteria</taxon>
        <taxon>Bacillati</taxon>
        <taxon>Bacillota</taxon>
        <taxon>Negativicutes</taxon>
        <taxon>Veillonellales</taxon>
        <taxon>Veillonellaceae</taxon>
        <taxon>Dialister</taxon>
    </lineage>
</organism>
<proteinExistence type="predicted"/>
<evidence type="ECO:0008006" key="3">
    <source>
        <dbReference type="Google" id="ProtNLM"/>
    </source>
</evidence>
<dbReference type="OrthoDB" id="1625729at2"/>
<name>E4L895_9FIRM</name>
<dbReference type="RefSeq" id="WP_007554325.1">
    <property type="nucleotide sequence ID" value="NZ_AENT01000012.1"/>
</dbReference>
<dbReference type="AlphaFoldDB" id="E4L895"/>
<dbReference type="Proteomes" id="UP000004594">
    <property type="component" value="Unassembled WGS sequence"/>
</dbReference>
<accession>E4L895</accession>
<reference evidence="1 2" key="1">
    <citation type="submission" date="2010-11" db="EMBL/GenBank/DDBJ databases">
        <authorList>
            <person name="Durkin A.S."/>
            <person name="Madupu R."/>
            <person name="Torralba M."/>
            <person name="Gillis M."/>
            <person name="Methe B."/>
            <person name="Sutton G."/>
            <person name="Nelson K.E."/>
        </authorList>
    </citation>
    <scope>NUCLEOTIDE SEQUENCE [LARGE SCALE GENOMIC DNA]</scope>
    <source>
        <strain evidence="1 2">UPII 345-E</strain>
    </source>
</reference>
<dbReference type="eggNOG" id="ENOG50334CF">
    <property type="taxonomic scope" value="Bacteria"/>
</dbReference>
<sequence length="108" mass="12084">MLTCQNNTIVLTRGDSAVLKLTVVDGEGQPYKIADNDTVVFTIKKHTTDKEAVLKKTLSDGQIIINPQDTENLEYGQYVYDVELTKENGFVATVITPHRLVISEEVTW</sequence>
<dbReference type="EMBL" id="AENT01000012">
    <property type="protein sequence ID" value="EFR42927.1"/>
    <property type="molecule type" value="Genomic_DNA"/>
</dbReference>
<evidence type="ECO:0000313" key="1">
    <source>
        <dbReference type="EMBL" id="EFR42927.1"/>
    </source>
</evidence>
<comment type="caution">
    <text evidence="1">The sequence shown here is derived from an EMBL/GenBank/DDBJ whole genome shotgun (WGS) entry which is preliminary data.</text>
</comment>
<evidence type="ECO:0000313" key="2">
    <source>
        <dbReference type="Proteomes" id="UP000004594"/>
    </source>
</evidence>